<reference evidence="2 3" key="1">
    <citation type="submission" date="2019-02" db="EMBL/GenBank/DDBJ databases">
        <title>Deep-cultivation of Planctomycetes and their phenomic and genomic characterization uncovers novel biology.</title>
        <authorList>
            <person name="Wiegand S."/>
            <person name="Jogler M."/>
            <person name="Boedeker C."/>
            <person name="Pinto D."/>
            <person name="Vollmers J."/>
            <person name="Rivas-Marin E."/>
            <person name="Kohn T."/>
            <person name="Peeters S.H."/>
            <person name="Heuer A."/>
            <person name="Rast P."/>
            <person name="Oberbeckmann S."/>
            <person name="Bunk B."/>
            <person name="Jeske O."/>
            <person name="Meyerdierks A."/>
            <person name="Storesund J.E."/>
            <person name="Kallscheuer N."/>
            <person name="Luecker S."/>
            <person name="Lage O.M."/>
            <person name="Pohl T."/>
            <person name="Merkel B.J."/>
            <person name="Hornburger P."/>
            <person name="Mueller R.-W."/>
            <person name="Bruemmer F."/>
            <person name="Labrenz M."/>
            <person name="Spormann A.M."/>
            <person name="Op den Camp H."/>
            <person name="Overmann J."/>
            <person name="Amann R."/>
            <person name="Jetten M.S.M."/>
            <person name="Mascher T."/>
            <person name="Medema M.H."/>
            <person name="Devos D.P."/>
            <person name="Kaster A.-K."/>
            <person name="Ovreas L."/>
            <person name="Rohde M."/>
            <person name="Galperin M.Y."/>
            <person name="Jogler C."/>
        </authorList>
    </citation>
    <scope>NUCLEOTIDE SEQUENCE [LARGE SCALE GENOMIC DNA]</scope>
    <source>
        <strain evidence="2 3">SV_7m_r</strain>
    </source>
</reference>
<dbReference type="AlphaFoldDB" id="A0A517SQE4"/>
<dbReference type="Proteomes" id="UP000315003">
    <property type="component" value="Chromosome"/>
</dbReference>
<keyword evidence="3" id="KW-1185">Reference proteome</keyword>
<evidence type="ECO:0000256" key="1">
    <source>
        <dbReference type="SAM" id="MobiDB-lite"/>
    </source>
</evidence>
<accession>A0A517SQE4</accession>
<evidence type="ECO:0000313" key="2">
    <source>
        <dbReference type="EMBL" id="QDT58342.1"/>
    </source>
</evidence>
<dbReference type="EMBL" id="CP036272">
    <property type="protein sequence ID" value="QDT58342.1"/>
    <property type="molecule type" value="Genomic_DNA"/>
</dbReference>
<protein>
    <submittedName>
        <fullName evidence="2">Uncharacterized protein</fullName>
    </submittedName>
</protein>
<feature type="region of interest" description="Disordered" evidence="1">
    <location>
        <begin position="1"/>
        <end position="28"/>
    </location>
</feature>
<organism evidence="2 3">
    <name type="scientific">Stieleria bergensis</name>
    <dbReference type="NCBI Taxonomy" id="2528025"/>
    <lineage>
        <taxon>Bacteria</taxon>
        <taxon>Pseudomonadati</taxon>
        <taxon>Planctomycetota</taxon>
        <taxon>Planctomycetia</taxon>
        <taxon>Pirellulales</taxon>
        <taxon>Pirellulaceae</taxon>
        <taxon>Stieleria</taxon>
    </lineage>
</organism>
<gene>
    <name evidence="2" type="ORF">SV7mr_08320</name>
</gene>
<dbReference type="RefSeq" id="WP_145269432.1">
    <property type="nucleotide sequence ID" value="NZ_CP036272.1"/>
</dbReference>
<proteinExistence type="predicted"/>
<sequence length="186" mass="20991">MPTSKQKPNSKLPDYYMNDLGSDRTPREEQALKASARAYKIKMSVIAVSAFALLIILSRSLESVTAENEANLDTQDRRTVSSSKLLRVPREVGELPDVDHIHIERVEADLQASLREREIPAFVGESSKQIKAKMLKRQRVVRQQLQDLNQVVSDLEANRAPSRAPNQPATIQQELQQHLKKVADDI</sequence>
<name>A0A517SQE4_9BACT</name>
<evidence type="ECO:0000313" key="3">
    <source>
        <dbReference type="Proteomes" id="UP000315003"/>
    </source>
</evidence>